<dbReference type="PROSITE" id="PS00941">
    <property type="entry name" value="CARBOXYLESTERASE_B_2"/>
    <property type="match status" value="1"/>
</dbReference>
<keyword evidence="5" id="KW-1185">Reference proteome</keyword>
<sequence length="483" mass="51497">MRLQIASTFAACTLAVNLNPNAATIVSTSSGLIEGLTLQENKVKAYLGIPFAASPPERFGAPKDPKAWTGTLKAQKVKPSCMQQFQGPEGSELRNFTVTIFSTPMPEESEDCLYLNVWTPSGDAPPGGWPVMFWLYGGNLQFGHAGLPMYSGEYIAADRGVVVVGTNYRTNVFGFPNAPDLPAGEANVGLLDQRKALQWVSSNIETFNGNSSMVTIFGESAGAWSVKQLVAIPPSPLSFRAAIMQSEAAGLSGGVEAWKSLSKALNCTNTACVRNAPATSIKSIIEESKLSFDPVNDDVTCSKNLTLALTSGKAAKVPFIIGSNAQDGTVFAYVFGQMKPGAPNFETLSKSLTELTFQCPAASIATVATTAAYPPVYRYYFNATFPQYYPFSDLGAYHGGEMAPVFGTWDRSKPEFKRVSESLQGYWTGFAKAPTAALKDWPRVEAAGTKVKVFGAMGDSVVDAAVIDQACHAIANDVALQGL</sequence>
<evidence type="ECO:0000259" key="3">
    <source>
        <dbReference type="Pfam" id="PF00135"/>
    </source>
</evidence>
<gene>
    <name evidence="4" type="ORF">FKW77_002875</name>
</gene>
<evidence type="ECO:0000313" key="5">
    <source>
        <dbReference type="Proteomes" id="UP000316270"/>
    </source>
</evidence>
<organism evidence="4 5">
    <name type="scientific">Venturia effusa</name>
    <dbReference type="NCBI Taxonomy" id="50376"/>
    <lineage>
        <taxon>Eukaryota</taxon>
        <taxon>Fungi</taxon>
        <taxon>Dikarya</taxon>
        <taxon>Ascomycota</taxon>
        <taxon>Pezizomycotina</taxon>
        <taxon>Dothideomycetes</taxon>
        <taxon>Pleosporomycetidae</taxon>
        <taxon>Venturiales</taxon>
        <taxon>Venturiaceae</taxon>
        <taxon>Venturia</taxon>
    </lineage>
</organism>
<name>A0A517LGU6_9PEZI</name>
<dbReference type="Proteomes" id="UP000316270">
    <property type="component" value="Chromosome 12"/>
</dbReference>
<comment type="similarity">
    <text evidence="1">Belongs to the type-B carboxylesterase/lipase family.</text>
</comment>
<evidence type="ECO:0000256" key="1">
    <source>
        <dbReference type="ARBA" id="ARBA00005964"/>
    </source>
</evidence>
<dbReference type="Pfam" id="PF00135">
    <property type="entry name" value="COesterase"/>
    <property type="match status" value="1"/>
</dbReference>
<reference evidence="4 5" key="1">
    <citation type="submission" date="2019-07" db="EMBL/GenBank/DDBJ databases">
        <title>Finished genome of Venturia effusa.</title>
        <authorList>
            <person name="Young C.A."/>
            <person name="Cox M.P."/>
            <person name="Ganley A.R.D."/>
            <person name="David W.J."/>
        </authorList>
    </citation>
    <scope>NUCLEOTIDE SEQUENCE [LARGE SCALE GENOMIC DNA]</scope>
    <source>
        <strain evidence="5">albino</strain>
    </source>
</reference>
<dbReference type="InterPro" id="IPR002018">
    <property type="entry name" value="CarbesteraseB"/>
</dbReference>
<accession>A0A517LGU6</accession>
<feature type="domain" description="Carboxylesterase type B" evidence="3">
    <location>
        <begin position="23"/>
        <end position="335"/>
    </location>
</feature>
<evidence type="ECO:0000313" key="4">
    <source>
        <dbReference type="EMBL" id="QDS74839.1"/>
    </source>
</evidence>
<dbReference type="SUPFAM" id="SSF53474">
    <property type="entry name" value="alpha/beta-Hydrolases"/>
    <property type="match status" value="1"/>
</dbReference>
<dbReference type="InterPro" id="IPR019819">
    <property type="entry name" value="Carboxylesterase_B_CS"/>
</dbReference>
<dbReference type="STRING" id="50376.A0A517LGU6"/>
<dbReference type="EMBL" id="CP042196">
    <property type="protein sequence ID" value="QDS74839.1"/>
    <property type="molecule type" value="Genomic_DNA"/>
</dbReference>
<dbReference type="AlphaFoldDB" id="A0A517LGU6"/>
<dbReference type="PANTHER" id="PTHR43918">
    <property type="entry name" value="ACETYLCHOLINESTERASE"/>
    <property type="match status" value="1"/>
</dbReference>
<dbReference type="OrthoDB" id="408631at2759"/>
<evidence type="ECO:0000256" key="2">
    <source>
        <dbReference type="ARBA" id="ARBA00022801"/>
    </source>
</evidence>
<proteinExistence type="inferred from homology"/>
<protein>
    <recommendedName>
        <fullName evidence="3">Carboxylesterase type B domain-containing protein</fullName>
    </recommendedName>
</protein>
<dbReference type="InterPro" id="IPR029058">
    <property type="entry name" value="AB_hydrolase_fold"/>
</dbReference>
<dbReference type="PANTHER" id="PTHR43918:SF4">
    <property type="entry name" value="CARBOXYLIC ESTER HYDROLASE"/>
    <property type="match status" value="1"/>
</dbReference>
<dbReference type="GO" id="GO:0052689">
    <property type="term" value="F:carboxylic ester hydrolase activity"/>
    <property type="evidence" value="ECO:0007669"/>
    <property type="project" value="TreeGrafter"/>
</dbReference>
<dbReference type="InterPro" id="IPR050654">
    <property type="entry name" value="AChE-related_enzymes"/>
</dbReference>
<dbReference type="Gene3D" id="3.40.50.1820">
    <property type="entry name" value="alpha/beta hydrolase"/>
    <property type="match status" value="1"/>
</dbReference>
<keyword evidence="2" id="KW-0378">Hydrolase</keyword>